<evidence type="ECO:0000313" key="1">
    <source>
        <dbReference type="EMBL" id="AWT25362.1"/>
    </source>
</evidence>
<dbReference type="KEGG" id="cpre:Csp1_05440"/>
<reference evidence="2" key="1">
    <citation type="submission" date="2017-11" db="EMBL/GenBank/DDBJ databases">
        <title>Otitis media/interna in a cat caused by the recently described species Corynebacterium provencense.</title>
        <authorList>
            <person name="Kittl S."/>
            <person name="Brodard I."/>
            <person name="Rychener L."/>
            <person name="Jores J."/>
            <person name="Roosje P."/>
            <person name="Gobeli Brawand S."/>
        </authorList>
    </citation>
    <scope>NUCLEOTIDE SEQUENCE [LARGE SCALE GENOMIC DNA]</scope>
    <source>
        <strain evidence="2">17KM38</strain>
    </source>
</reference>
<dbReference type="OrthoDB" id="4426306at2"/>
<keyword evidence="2" id="KW-1185">Reference proteome</keyword>
<dbReference type="AlphaFoldDB" id="A0A2Z3YMI5"/>
<protein>
    <submittedName>
        <fullName evidence="1">Uncharacterized protein</fullName>
    </submittedName>
</protein>
<dbReference type="STRING" id="1737425.GCA_900049755_00830"/>
<accession>A0A2Z3YMI5</accession>
<name>A0A2Z3YMI5_9CORY</name>
<sequence length="93" mass="10104">MYNPLTKFLDWYLSPVQGISETTAQTGLGVLPSRTEPTDASTDIVARLIESGHTPATGEDVLQEFTAVHDRHPSPFEELAVLDYVGSFGLLAN</sequence>
<dbReference type="Proteomes" id="UP000247696">
    <property type="component" value="Chromosome"/>
</dbReference>
<evidence type="ECO:0000313" key="2">
    <source>
        <dbReference type="Proteomes" id="UP000247696"/>
    </source>
</evidence>
<dbReference type="RefSeq" id="WP_066584461.1">
    <property type="nucleotide sequence ID" value="NZ_CABKVS010000001.1"/>
</dbReference>
<gene>
    <name evidence="1" type="ORF">Csp1_05440</name>
</gene>
<dbReference type="EMBL" id="CP024988">
    <property type="protein sequence ID" value="AWT25362.1"/>
    <property type="molecule type" value="Genomic_DNA"/>
</dbReference>
<proteinExistence type="predicted"/>
<organism evidence="1 2">
    <name type="scientific">Corynebacterium provencense</name>
    <dbReference type="NCBI Taxonomy" id="1737425"/>
    <lineage>
        <taxon>Bacteria</taxon>
        <taxon>Bacillati</taxon>
        <taxon>Actinomycetota</taxon>
        <taxon>Actinomycetes</taxon>
        <taxon>Mycobacteriales</taxon>
        <taxon>Corynebacteriaceae</taxon>
        <taxon>Corynebacterium</taxon>
    </lineage>
</organism>